<dbReference type="InterPro" id="IPR036388">
    <property type="entry name" value="WH-like_DNA-bd_sf"/>
</dbReference>
<evidence type="ECO:0008006" key="3">
    <source>
        <dbReference type="Google" id="ProtNLM"/>
    </source>
</evidence>
<organism evidence="1 2">
    <name type="scientific">Vibrio phage Bennett</name>
    <dbReference type="NCBI Taxonomy" id="2735171"/>
    <lineage>
        <taxon>Viruses</taxon>
        <taxon>Duplodnaviria</taxon>
        <taxon>Heunggongvirae</taxon>
        <taxon>Uroviricota</taxon>
        <taxon>Caudoviricetes</taxon>
        <taxon>Demerecviridae</taxon>
        <taxon>Ermolyevavirinae</taxon>
        <taxon>Thalassavirus</taxon>
        <taxon>Thalassavirus bennett</taxon>
    </lineage>
</organism>
<keyword evidence="2" id="KW-1185">Reference proteome</keyword>
<reference evidence="1 2" key="1">
    <citation type="submission" date="2020-01" db="EMBL/GenBank/DDBJ databases">
        <authorList>
            <person name="Giacobe N."/>
            <person name="Brown L."/>
            <person name="Broussard G.W."/>
        </authorList>
    </citation>
    <scope>NUCLEOTIDE SEQUENCE [LARGE SCALE GENOMIC DNA]</scope>
</reference>
<dbReference type="Proteomes" id="UP000501397">
    <property type="component" value="Segment"/>
</dbReference>
<accession>A0A6M4EV06</accession>
<sequence length="225" mass="25605">MLDITKIYNTKCSGRLRVVNYTNASNVLVEFIGTKYRKSTRASYIISGSVKDPYYPRIFGKGYLGEGVFKTTNNGTQSKEYTLWVSMLRRCYDTKLHIKYPTYSECSVCDGWLCFQTFAKWAKANLPNSDAHLDKDLLITGNKVYSPETCKFLSPQDNAQLATGTLGRVAVFKHKVSGIEYNVTNLTKFSAEHGLNTSALSQLIKGTRKTHKNFYLVRVFYDKNY</sequence>
<name>A0A6M4EV06_9CAUD</name>
<protein>
    <recommendedName>
        <fullName evidence="3">Winged helix-turn-helix DNA-binding domain protein</fullName>
    </recommendedName>
</protein>
<dbReference type="EMBL" id="MN958086">
    <property type="protein sequence ID" value="QJQ85152.1"/>
    <property type="molecule type" value="Genomic_DNA"/>
</dbReference>
<gene>
    <name evidence="1" type="ORF">BENNETT_140</name>
</gene>
<proteinExistence type="predicted"/>
<dbReference type="Gene3D" id="1.10.10.10">
    <property type="entry name" value="Winged helix-like DNA-binding domain superfamily/Winged helix DNA-binding domain"/>
    <property type="match status" value="1"/>
</dbReference>
<evidence type="ECO:0000313" key="1">
    <source>
        <dbReference type="EMBL" id="QJQ85152.1"/>
    </source>
</evidence>
<evidence type="ECO:0000313" key="2">
    <source>
        <dbReference type="Proteomes" id="UP000501397"/>
    </source>
</evidence>